<evidence type="ECO:0000313" key="1">
    <source>
        <dbReference type="EMBL" id="PWA58396.1"/>
    </source>
</evidence>
<proteinExistence type="predicted"/>
<keyword evidence="2" id="KW-1185">Reference proteome</keyword>
<dbReference type="EMBL" id="PKPP01005905">
    <property type="protein sequence ID" value="PWA58396.1"/>
    <property type="molecule type" value="Genomic_DNA"/>
</dbReference>
<name>A0A2U1MB08_ARTAN</name>
<evidence type="ECO:0000313" key="2">
    <source>
        <dbReference type="Proteomes" id="UP000245207"/>
    </source>
</evidence>
<accession>A0A2U1MB08</accession>
<dbReference type="AlphaFoldDB" id="A0A2U1MB08"/>
<protein>
    <submittedName>
        <fullName evidence="1">Glutathione-regulated potassium-efflux system protein KefB</fullName>
    </submittedName>
</protein>
<gene>
    <name evidence="1" type="ORF">CTI12_AA400430</name>
</gene>
<dbReference type="STRING" id="35608.A0A2U1MB08"/>
<sequence>MYGDREHDKPGLYVPQHTEEQVNQLHRMYLLIAPQQQLVPPQFSTNYLEIISKKVEVVPMPCATTVKKSQTSSSIITYGTTEVLMEKNLINVIILESHVYCSDNWRFYFYAGRSYTIVNLRKLNRLRFPLSVEKLSNMKKYVSGLGSTQVLVAAVVIGLDVHFVCGQLGPAAIAFLDQPFKRRPSPCEVVINVMWEGVHSAHGCLLLWWVPRDTVVSGQVGNNHLSVALSTKCTRFKKWLLEI</sequence>
<organism evidence="1 2">
    <name type="scientific">Artemisia annua</name>
    <name type="common">Sweet wormwood</name>
    <dbReference type="NCBI Taxonomy" id="35608"/>
    <lineage>
        <taxon>Eukaryota</taxon>
        <taxon>Viridiplantae</taxon>
        <taxon>Streptophyta</taxon>
        <taxon>Embryophyta</taxon>
        <taxon>Tracheophyta</taxon>
        <taxon>Spermatophyta</taxon>
        <taxon>Magnoliopsida</taxon>
        <taxon>eudicotyledons</taxon>
        <taxon>Gunneridae</taxon>
        <taxon>Pentapetalae</taxon>
        <taxon>asterids</taxon>
        <taxon>campanulids</taxon>
        <taxon>Asterales</taxon>
        <taxon>Asteraceae</taxon>
        <taxon>Asteroideae</taxon>
        <taxon>Anthemideae</taxon>
        <taxon>Artemisiinae</taxon>
        <taxon>Artemisia</taxon>
    </lineage>
</organism>
<comment type="caution">
    <text evidence="1">The sequence shown here is derived from an EMBL/GenBank/DDBJ whole genome shotgun (WGS) entry which is preliminary data.</text>
</comment>
<reference evidence="1 2" key="1">
    <citation type="journal article" date="2018" name="Mol. Plant">
        <title>The genome of Artemisia annua provides insight into the evolution of Asteraceae family and artemisinin biosynthesis.</title>
        <authorList>
            <person name="Shen Q."/>
            <person name="Zhang L."/>
            <person name="Liao Z."/>
            <person name="Wang S."/>
            <person name="Yan T."/>
            <person name="Shi P."/>
            <person name="Liu M."/>
            <person name="Fu X."/>
            <person name="Pan Q."/>
            <person name="Wang Y."/>
            <person name="Lv Z."/>
            <person name="Lu X."/>
            <person name="Zhang F."/>
            <person name="Jiang W."/>
            <person name="Ma Y."/>
            <person name="Chen M."/>
            <person name="Hao X."/>
            <person name="Li L."/>
            <person name="Tang Y."/>
            <person name="Lv G."/>
            <person name="Zhou Y."/>
            <person name="Sun X."/>
            <person name="Brodelius P.E."/>
            <person name="Rose J.K.C."/>
            <person name="Tang K."/>
        </authorList>
    </citation>
    <scope>NUCLEOTIDE SEQUENCE [LARGE SCALE GENOMIC DNA]</scope>
    <source>
        <strain evidence="2">cv. Huhao1</strain>
        <tissue evidence="1">Leaf</tissue>
    </source>
</reference>
<dbReference type="Proteomes" id="UP000245207">
    <property type="component" value="Unassembled WGS sequence"/>
</dbReference>